<gene>
    <name evidence="1" type="ORF">QY95_01292</name>
</gene>
<sequence>MALFSSTRSNSALFTEGGAAYRSFILFQGSSHHVTIANMKHSEVLPWQKKFSY</sequence>
<accession>A0A0F5I5I2</accession>
<evidence type="ECO:0000313" key="1">
    <source>
        <dbReference type="EMBL" id="KKB40718.1"/>
    </source>
</evidence>
<dbReference type="EMBL" id="JWIR02000027">
    <property type="protein sequence ID" value="KKB40718.1"/>
    <property type="molecule type" value="Genomic_DNA"/>
</dbReference>
<proteinExistence type="predicted"/>
<keyword evidence="2" id="KW-1185">Reference proteome</keyword>
<comment type="caution">
    <text evidence="1">The sequence shown here is derived from an EMBL/GenBank/DDBJ whole genome shotgun (WGS) entry which is preliminary data.</text>
</comment>
<dbReference type="Proteomes" id="UP000031563">
    <property type="component" value="Unassembled WGS sequence"/>
</dbReference>
<name>A0A0F5I5I2_BACTR</name>
<reference evidence="1" key="1">
    <citation type="submission" date="2015-02" db="EMBL/GenBank/DDBJ databases">
        <title>Genome Assembly of Bacillaceae bacterium MTCC 8252.</title>
        <authorList>
            <person name="Verma A."/>
            <person name="Khatri I."/>
            <person name="Mual P."/>
            <person name="Subramanian S."/>
            <person name="Krishnamurthi S."/>
        </authorList>
    </citation>
    <scope>NUCLEOTIDE SEQUENCE [LARGE SCALE GENOMIC DNA]</scope>
    <source>
        <strain evidence="1">MTCC 8252</strain>
    </source>
</reference>
<dbReference type="STRING" id="1221996.QY95_01292"/>
<dbReference type="AlphaFoldDB" id="A0A0F5I5I2"/>
<organism evidence="1 2">
    <name type="scientific">Bacillus thermotolerans</name>
    <name type="common">Quasibacillus thermotolerans</name>
    <dbReference type="NCBI Taxonomy" id="1221996"/>
    <lineage>
        <taxon>Bacteria</taxon>
        <taxon>Bacillati</taxon>
        <taxon>Bacillota</taxon>
        <taxon>Bacilli</taxon>
        <taxon>Bacillales</taxon>
        <taxon>Bacillaceae</taxon>
        <taxon>Bacillus</taxon>
    </lineage>
</organism>
<protein>
    <submittedName>
        <fullName evidence="1">Uncharacterized protein</fullName>
    </submittedName>
</protein>
<evidence type="ECO:0000313" key="2">
    <source>
        <dbReference type="Proteomes" id="UP000031563"/>
    </source>
</evidence>